<accession>A0A5E6RGB9</accession>
<reference evidence="2" key="1">
    <citation type="submission" date="2019-09" db="EMBL/GenBank/DDBJ databases">
        <authorList>
            <person name="Chandra G."/>
            <person name="Truman W A."/>
        </authorList>
    </citation>
    <scope>NUCLEOTIDE SEQUENCE [LARGE SCALE GENOMIC DNA]</scope>
    <source>
        <strain evidence="2">PS652</strain>
    </source>
</reference>
<dbReference type="RefSeq" id="WP_038996233.1">
    <property type="nucleotide sequence ID" value="NZ_OZ024668.1"/>
</dbReference>
<organism evidence="2">
    <name type="scientific">Pseudomonas fluorescens</name>
    <dbReference type="NCBI Taxonomy" id="294"/>
    <lineage>
        <taxon>Bacteria</taxon>
        <taxon>Pseudomonadati</taxon>
        <taxon>Pseudomonadota</taxon>
        <taxon>Gammaproteobacteria</taxon>
        <taxon>Pseudomonadales</taxon>
        <taxon>Pseudomonadaceae</taxon>
        <taxon>Pseudomonas</taxon>
    </lineage>
</organism>
<name>A0A5E6RGB9_PSEFL</name>
<reference evidence="1 3" key="2">
    <citation type="submission" date="2024-03" db="EMBL/GenBank/DDBJ databases">
        <authorList>
            <person name="Alaster D. Moffat"/>
            <person name="Govind Chandra"/>
            <person name="Andrew W. Truman"/>
        </authorList>
    </citation>
    <scope>NUCLEOTIDE SEQUENCE [LARGE SCALE GENOMIC DNA]</scope>
    <source>
        <strain evidence="1">PS652</strain>
    </source>
</reference>
<dbReference type="EMBL" id="CABVHG010000006">
    <property type="protein sequence ID" value="VVM63188.1"/>
    <property type="molecule type" value="Genomic_DNA"/>
</dbReference>
<dbReference type="Proteomes" id="UP000326595">
    <property type="component" value="Chromosome"/>
</dbReference>
<evidence type="ECO:0000313" key="3">
    <source>
        <dbReference type="Proteomes" id="UP000326595"/>
    </source>
</evidence>
<proteinExistence type="predicted"/>
<gene>
    <name evidence="2" type="ORF">PS652_01393</name>
    <name evidence="1" type="ORF">PS652_03220</name>
</gene>
<dbReference type="AlphaFoldDB" id="A0A5E6RGB9"/>
<dbReference type="Pfam" id="PF11275">
    <property type="entry name" value="DUF3077"/>
    <property type="match status" value="1"/>
</dbReference>
<sequence length="100" mass="10942">MKKHVPDPPSLHLVETAETPINSCSEHPPLFNVRAGVSVEDALVHASLYLKCASVTIPQAVQYTREPGCGFAWSTQHSVEMAKALIDAVLDGIEQRHVRN</sequence>
<evidence type="ECO:0000313" key="1">
    <source>
        <dbReference type="EMBL" id="CAK9890376.1"/>
    </source>
</evidence>
<evidence type="ECO:0008006" key="4">
    <source>
        <dbReference type="Google" id="ProtNLM"/>
    </source>
</evidence>
<evidence type="ECO:0000313" key="2">
    <source>
        <dbReference type="EMBL" id="VVM63188.1"/>
    </source>
</evidence>
<dbReference type="InterPro" id="IPR021427">
    <property type="entry name" value="DUF3077"/>
</dbReference>
<dbReference type="EMBL" id="OZ024668">
    <property type="protein sequence ID" value="CAK9890376.1"/>
    <property type="molecule type" value="Genomic_DNA"/>
</dbReference>
<protein>
    <recommendedName>
        <fullName evidence="4">DUF3077 domain-containing protein</fullName>
    </recommendedName>
</protein>